<dbReference type="InterPro" id="IPR007324">
    <property type="entry name" value="Sugar-bd_dom_put"/>
</dbReference>
<dbReference type="GO" id="GO:0003677">
    <property type="term" value="F:DNA binding"/>
    <property type="evidence" value="ECO:0007669"/>
    <property type="project" value="UniProtKB-KW"/>
</dbReference>
<evidence type="ECO:0000313" key="7">
    <source>
        <dbReference type="Proteomes" id="UP000215332"/>
    </source>
</evidence>
<dbReference type="Gene3D" id="3.40.50.1360">
    <property type="match status" value="1"/>
</dbReference>
<gene>
    <name evidence="6" type="primary">deoR_2</name>
    <name evidence="6" type="ORF">SAMEA4412665_00478</name>
</gene>
<evidence type="ECO:0000259" key="5">
    <source>
        <dbReference type="Pfam" id="PF04198"/>
    </source>
</evidence>
<evidence type="ECO:0000256" key="4">
    <source>
        <dbReference type="ARBA" id="ARBA00023163"/>
    </source>
</evidence>
<protein>
    <submittedName>
        <fullName evidence="6">Deoxyribonucleoside regulator</fullName>
    </submittedName>
</protein>
<dbReference type="InterPro" id="IPR036388">
    <property type="entry name" value="WH-like_DNA-bd_sf"/>
</dbReference>
<evidence type="ECO:0000256" key="1">
    <source>
        <dbReference type="ARBA" id="ARBA00010466"/>
    </source>
</evidence>
<evidence type="ECO:0000256" key="2">
    <source>
        <dbReference type="ARBA" id="ARBA00023015"/>
    </source>
</evidence>
<feature type="domain" description="Sugar-binding" evidence="5">
    <location>
        <begin position="114"/>
        <end position="364"/>
    </location>
</feature>
<proteinExistence type="inferred from homology"/>
<dbReference type="KEGG" id="cgrn:4412665_00478"/>
<dbReference type="Gene3D" id="1.10.10.10">
    <property type="entry name" value="Winged helix-like DNA-binding domain superfamily/Winged helix DNA-binding domain"/>
    <property type="match status" value="1"/>
</dbReference>
<keyword evidence="3" id="KW-0238">DNA-binding</keyword>
<accession>A0A239W8R8</accession>
<dbReference type="Pfam" id="PF04198">
    <property type="entry name" value="Sugar-bind"/>
    <property type="match status" value="1"/>
</dbReference>
<evidence type="ECO:0000256" key="3">
    <source>
        <dbReference type="ARBA" id="ARBA00023125"/>
    </source>
</evidence>
<dbReference type="PANTHER" id="PTHR34294">
    <property type="entry name" value="TRANSCRIPTIONAL REGULATOR-RELATED"/>
    <property type="match status" value="1"/>
</dbReference>
<dbReference type="PANTHER" id="PTHR34294:SF1">
    <property type="entry name" value="TRANSCRIPTIONAL REGULATOR LSRR"/>
    <property type="match status" value="1"/>
</dbReference>
<dbReference type="Proteomes" id="UP000215332">
    <property type="component" value="Chromosome 1"/>
</dbReference>
<dbReference type="SUPFAM" id="SSF100950">
    <property type="entry name" value="NagB/RpiA/CoA transferase-like"/>
    <property type="match status" value="1"/>
</dbReference>
<evidence type="ECO:0000313" key="6">
    <source>
        <dbReference type="EMBL" id="SNV30762.1"/>
    </source>
</evidence>
<dbReference type="AlphaFoldDB" id="A0A239W8R8"/>
<reference evidence="6 7" key="1">
    <citation type="submission" date="2017-06" db="EMBL/GenBank/DDBJ databases">
        <authorList>
            <consortium name="Pathogen Informatics"/>
        </authorList>
    </citation>
    <scope>NUCLEOTIDE SEQUENCE [LARGE SCALE GENOMIC DNA]</scope>
    <source>
        <strain evidence="6 7">NCTC11865</strain>
    </source>
</reference>
<dbReference type="EMBL" id="LT906441">
    <property type="protein sequence ID" value="SNV30762.1"/>
    <property type="molecule type" value="Genomic_DNA"/>
</dbReference>
<organism evidence="6 7">
    <name type="scientific">Cutibacterium granulosum</name>
    <dbReference type="NCBI Taxonomy" id="33011"/>
    <lineage>
        <taxon>Bacteria</taxon>
        <taxon>Bacillati</taxon>
        <taxon>Actinomycetota</taxon>
        <taxon>Actinomycetes</taxon>
        <taxon>Propionibacteriales</taxon>
        <taxon>Propionibacteriaceae</taxon>
        <taxon>Cutibacterium</taxon>
    </lineage>
</organism>
<keyword evidence="4" id="KW-0804">Transcription</keyword>
<sequence length="383" mass="41786">MRHGGCSQRQEAQHSKSYMVGFHQRQNPVSDHRGLSAVQAASSGKCRQESVKTDRLGLTRRDRLAVDAAKLYHEGRSQAEVAEILHVSRPNVSKLLTHARQRGFVRVSVEDPREKDTELINYLKAAFDLVEVRLVSPAGPRETYLRKALGKAGAALLKGLIRDGDTVGFAWSPTMGHVASQLGETTFRDIAVVQLCGNIGDPSLDLSGMQSFEQLRGALGASVHLLGHPSIFESVAAKQAVEREHAVRDVLNRAVEARIAVYTVGSTQPSSPHLASPMCTSEERDRLMAVAVGDICSHFVDGQARVCLPDLNARTLAISLPDLRHKEQKVLVAGGAENLPAIHAALNNGYANRLVIDVATARRLYAVQRKERQSHQNGTYVPK</sequence>
<name>A0A239W8R8_9ACTN</name>
<dbReference type="InterPro" id="IPR037171">
    <property type="entry name" value="NagB/RpiA_transferase-like"/>
</dbReference>
<comment type="similarity">
    <text evidence="1">Belongs to the SorC transcriptional regulatory family.</text>
</comment>
<dbReference type="InterPro" id="IPR051054">
    <property type="entry name" value="SorC_transcr_regulators"/>
</dbReference>
<dbReference type="eggNOG" id="COG2390">
    <property type="taxonomic scope" value="Bacteria"/>
</dbReference>
<keyword evidence="2" id="KW-0805">Transcription regulation</keyword>
<dbReference type="GO" id="GO:0030246">
    <property type="term" value="F:carbohydrate binding"/>
    <property type="evidence" value="ECO:0007669"/>
    <property type="project" value="InterPro"/>
</dbReference>